<name>A0A6G0W5B5_APHCR</name>
<comment type="caution">
    <text evidence="2">The sequence shown here is derived from an EMBL/GenBank/DDBJ whole genome shotgun (WGS) entry which is preliminary data.</text>
</comment>
<keyword evidence="2" id="KW-0548">Nucleotidyltransferase</keyword>
<protein>
    <submittedName>
        <fullName evidence="2">Reverse transcriptase domain-containing protein</fullName>
    </submittedName>
</protein>
<evidence type="ECO:0000259" key="1">
    <source>
        <dbReference type="PROSITE" id="PS50878"/>
    </source>
</evidence>
<dbReference type="Proteomes" id="UP000478052">
    <property type="component" value="Unassembled WGS sequence"/>
</dbReference>
<gene>
    <name evidence="2" type="ORF">FWK35_00037041</name>
</gene>
<dbReference type="OrthoDB" id="6629238at2759"/>
<proteinExistence type="predicted"/>
<dbReference type="Pfam" id="PF00078">
    <property type="entry name" value="RVT_1"/>
    <property type="match status" value="1"/>
</dbReference>
<accession>A0A6G0W5B5</accession>
<dbReference type="PROSITE" id="PS50878">
    <property type="entry name" value="RT_POL"/>
    <property type="match status" value="1"/>
</dbReference>
<evidence type="ECO:0000313" key="2">
    <source>
        <dbReference type="EMBL" id="KAF0722251.1"/>
    </source>
</evidence>
<feature type="non-terminal residue" evidence="2">
    <location>
        <position position="148"/>
    </location>
</feature>
<feature type="non-terminal residue" evidence="2">
    <location>
        <position position="1"/>
    </location>
</feature>
<sequence length="148" mass="16339">RSPGGTSITSSIFSLFVNSARSSLKHSKLLCFADNMKIFLEINSVDDCHKLQDDLNNFSAWAESLGLTLNIEKCRSMTFTRSFTPITHHYSLNGSNLIPADSSICDLGFTFTPSLCPRAHIDRVTCKALKVLGFVKRISSDFKLSASL</sequence>
<organism evidence="2 3">
    <name type="scientific">Aphis craccivora</name>
    <name type="common">Cowpea aphid</name>
    <dbReference type="NCBI Taxonomy" id="307492"/>
    <lineage>
        <taxon>Eukaryota</taxon>
        <taxon>Metazoa</taxon>
        <taxon>Ecdysozoa</taxon>
        <taxon>Arthropoda</taxon>
        <taxon>Hexapoda</taxon>
        <taxon>Insecta</taxon>
        <taxon>Pterygota</taxon>
        <taxon>Neoptera</taxon>
        <taxon>Paraneoptera</taxon>
        <taxon>Hemiptera</taxon>
        <taxon>Sternorrhyncha</taxon>
        <taxon>Aphidomorpha</taxon>
        <taxon>Aphidoidea</taxon>
        <taxon>Aphididae</taxon>
        <taxon>Aphidini</taxon>
        <taxon>Aphis</taxon>
        <taxon>Aphis</taxon>
    </lineage>
</organism>
<keyword evidence="2" id="KW-0695">RNA-directed DNA polymerase</keyword>
<feature type="domain" description="Reverse transcriptase" evidence="1">
    <location>
        <begin position="1"/>
        <end position="97"/>
    </location>
</feature>
<dbReference type="AlphaFoldDB" id="A0A6G0W5B5"/>
<dbReference type="EMBL" id="VUJU01009083">
    <property type="protein sequence ID" value="KAF0722251.1"/>
    <property type="molecule type" value="Genomic_DNA"/>
</dbReference>
<reference evidence="2 3" key="1">
    <citation type="submission" date="2019-08" db="EMBL/GenBank/DDBJ databases">
        <title>Whole genome of Aphis craccivora.</title>
        <authorList>
            <person name="Voronova N.V."/>
            <person name="Shulinski R.S."/>
            <person name="Bandarenka Y.V."/>
            <person name="Zhorov D.G."/>
            <person name="Warner D."/>
        </authorList>
    </citation>
    <scope>NUCLEOTIDE SEQUENCE [LARGE SCALE GENOMIC DNA]</scope>
    <source>
        <strain evidence="2">180601</strain>
        <tissue evidence="2">Whole Body</tissue>
    </source>
</reference>
<dbReference type="GO" id="GO:0003964">
    <property type="term" value="F:RNA-directed DNA polymerase activity"/>
    <property type="evidence" value="ECO:0007669"/>
    <property type="project" value="UniProtKB-KW"/>
</dbReference>
<evidence type="ECO:0000313" key="3">
    <source>
        <dbReference type="Proteomes" id="UP000478052"/>
    </source>
</evidence>
<dbReference type="InterPro" id="IPR000477">
    <property type="entry name" value="RT_dom"/>
</dbReference>
<keyword evidence="3" id="KW-1185">Reference proteome</keyword>
<keyword evidence="2" id="KW-0808">Transferase</keyword>